<organism evidence="1 2">
    <name type="scientific">Amylocarpus encephaloides</name>
    <dbReference type="NCBI Taxonomy" id="45428"/>
    <lineage>
        <taxon>Eukaryota</taxon>
        <taxon>Fungi</taxon>
        <taxon>Dikarya</taxon>
        <taxon>Ascomycota</taxon>
        <taxon>Pezizomycotina</taxon>
        <taxon>Leotiomycetes</taxon>
        <taxon>Helotiales</taxon>
        <taxon>Helotiales incertae sedis</taxon>
        <taxon>Amylocarpus</taxon>
    </lineage>
</organism>
<dbReference type="Proteomes" id="UP000824998">
    <property type="component" value="Unassembled WGS sequence"/>
</dbReference>
<evidence type="ECO:0000313" key="1">
    <source>
        <dbReference type="EMBL" id="KAG9235703.1"/>
    </source>
</evidence>
<sequence>MTARIEMVHNGPPLSLKQPTTLLSSPSNCLVTLSDAKELVKAITDMKLTSNAMKCTCSDTSPRDLSDATFSPTTKCCCSHTPPDSPDLQKPAEPVTLQDLKRLVLELIGKFSEDNSKVSDGPKLDSSDNTKSKEVIARVSLLAFKEVDKISWAGYIIKGKLSIERNILYNFLPEIKLYREKIDSKD</sequence>
<reference evidence="1" key="1">
    <citation type="journal article" date="2021" name="IMA Fungus">
        <title>Genomic characterization of three marine fungi, including Emericellopsis atlantica sp. nov. with signatures of a generalist lifestyle and marine biomass degradation.</title>
        <authorList>
            <person name="Hagestad O.C."/>
            <person name="Hou L."/>
            <person name="Andersen J.H."/>
            <person name="Hansen E.H."/>
            <person name="Altermark B."/>
            <person name="Li C."/>
            <person name="Kuhnert E."/>
            <person name="Cox R.J."/>
            <person name="Crous P.W."/>
            <person name="Spatafora J.W."/>
            <person name="Lail K."/>
            <person name="Amirebrahimi M."/>
            <person name="Lipzen A."/>
            <person name="Pangilinan J."/>
            <person name="Andreopoulos W."/>
            <person name="Hayes R.D."/>
            <person name="Ng V."/>
            <person name="Grigoriev I.V."/>
            <person name="Jackson S.A."/>
            <person name="Sutton T.D.S."/>
            <person name="Dobson A.D.W."/>
            <person name="Rama T."/>
        </authorList>
    </citation>
    <scope>NUCLEOTIDE SEQUENCE</scope>
    <source>
        <strain evidence="1">TRa018bII</strain>
    </source>
</reference>
<comment type="caution">
    <text evidence="1">The sequence shown here is derived from an EMBL/GenBank/DDBJ whole genome shotgun (WGS) entry which is preliminary data.</text>
</comment>
<evidence type="ECO:0000313" key="2">
    <source>
        <dbReference type="Proteomes" id="UP000824998"/>
    </source>
</evidence>
<gene>
    <name evidence="1" type="ORF">BJ875DRAFT_440083</name>
</gene>
<dbReference type="EMBL" id="MU251424">
    <property type="protein sequence ID" value="KAG9235703.1"/>
    <property type="molecule type" value="Genomic_DNA"/>
</dbReference>
<name>A0A9P7YL00_9HELO</name>
<protein>
    <submittedName>
        <fullName evidence="1">Uncharacterized protein</fullName>
    </submittedName>
</protein>
<proteinExistence type="predicted"/>
<keyword evidence="2" id="KW-1185">Reference proteome</keyword>
<dbReference type="OrthoDB" id="10495524at2759"/>
<accession>A0A9P7YL00</accession>
<dbReference type="AlphaFoldDB" id="A0A9P7YL00"/>